<dbReference type="GO" id="GO:0005096">
    <property type="term" value="F:GTPase activator activity"/>
    <property type="evidence" value="ECO:0007669"/>
    <property type="project" value="InterPro"/>
</dbReference>
<dbReference type="AlphaFoldDB" id="A0A0B6ZS23"/>
<dbReference type="InterPro" id="IPR000219">
    <property type="entry name" value="DH_dom"/>
</dbReference>
<feature type="non-terminal residue" evidence="2">
    <location>
        <position position="92"/>
    </location>
</feature>
<dbReference type="GO" id="GO:0005634">
    <property type="term" value="C:nucleus"/>
    <property type="evidence" value="ECO:0007669"/>
    <property type="project" value="InterPro"/>
</dbReference>
<evidence type="ECO:0000313" key="2">
    <source>
        <dbReference type="EMBL" id="CEK71187.1"/>
    </source>
</evidence>
<dbReference type="GO" id="GO:0007399">
    <property type="term" value="P:nervous system development"/>
    <property type="evidence" value="ECO:0007669"/>
    <property type="project" value="TreeGrafter"/>
</dbReference>
<dbReference type="InterPro" id="IPR035899">
    <property type="entry name" value="DBL_dom_sf"/>
</dbReference>
<proteinExistence type="predicted"/>
<dbReference type="Gene3D" id="1.20.900.10">
    <property type="entry name" value="Dbl homology (DH) domain"/>
    <property type="match status" value="1"/>
</dbReference>
<dbReference type="PANTHER" id="PTHR16777:SF2">
    <property type="entry name" value="PROTEIN ECT2"/>
    <property type="match status" value="1"/>
</dbReference>
<dbReference type="GO" id="GO:0005085">
    <property type="term" value="F:guanyl-nucleotide exchange factor activity"/>
    <property type="evidence" value="ECO:0007669"/>
    <property type="project" value="InterPro"/>
</dbReference>
<accession>A0A0B6ZS23</accession>
<dbReference type="SUPFAM" id="SSF48065">
    <property type="entry name" value="DBL homology domain (DH-domain)"/>
    <property type="match status" value="1"/>
</dbReference>
<protein>
    <recommendedName>
        <fullName evidence="1">DH domain-containing protein</fullName>
    </recommendedName>
</protein>
<organism evidence="2">
    <name type="scientific">Arion vulgaris</name>
    <dbReference type="NCBI Taxonomy" id="1028688"/>
    <lineage>
        <taxon>Eukaryota</taxon>
        <taxon>Metazoa</taxon>
        <taxon>Spiralia</taxon>
        <taxon>Lophotrochozoa</taxon>
        <taxon>Mollusca</taxon>
        <taxon>Gastropoda</taxon>
        <taxon>Heterobranchia</taxon>
        <taxon>Euthyneura</taxon>
        <taxon>Panpulmonata</taxon>
        <taxon>Eupulmonata</taxon>
        <taxon>Stylommatophora</taxon>
        <taxon>Helicina</taxon>
        <taxon>Arionoidea</taxon>
        <taxon>Arionidae</taxon>
        <taxon>Arion</taxon>
    </lineage>
</organism>
<gene>
    <name evidence="2" type="primary">ORF77291</name>
</gene>
<sequence length="92" mass="10482">AKLSKRQMVVLELLNTEQNYVKILHTILHTFKAQIENPGQIFGPLLAPQDIKIIFGNIPPIYEAHCKLRDSLSLLIEQWSENSSVGDCIIKR</sequence>
<dbReference type="PANTHER" id="PTHR16777">
    <property type="entry name" value="PROTEIN ECT2"/>
    <property type="match status" value="1"/>
</dbReference>
<dbReference type="GO" id="GO:0000281">
    <property type="term" value="P:mitotic cytokinesis"/>
    <property type="evidence" value="ECO:0007669"/>
    <property type="project" value="TreeGrafter"/>
</dbReference>
<reference evidence="2" key="1">
    <citation type="submission" date="2014-12" db="EMBL/GenBank/DDBJ databases">
        <title>Insight into the proteome of Arion vulgaris.</title>
        <authorList>
            <person name="Aradska J."/>
            <person name="Bulat T."/>
            <person name="Smidak R."/>
            <person name="Sarate P."/>
            <person name="Gangsoo J."/>
            <person name="Sialana F."/>
            <person name="Bilban M."/>
            <person name="Lubec G."/>
        </authorList>
    </citation>
    <scope>NUCLEOTIDE SEQUENCE</scope>
    <source>
        <tissue evidence="2">Skin</tissue>
    </source>
</reference>
<feature type="domain" description="DH" evidence="1">
    <location>
        <begin position="5"/>
        <end position="92"/>
    </location>
</feature>
<dbReference type="EMBL" id="HACG01024322">
    <property type="protein sequence ID" value="CEK71187.1"/>
    <property type="molecule type" value="Transcribed_RNA"/>
</dbReference>
<name>A0A0B6ZS23_9EUPU</name>
<dbReference type="PROSITE" id="PS50010">
    <property type="entry name" value="DH_2"/>
    <property type="match status" value="1"/>
</dbReference>
<feature type="non-terminal residue" evidence="2">
    <location>
        <position position="1"/>
    </location>
</feature>
<dbReference type="Pfam" id="PF00621">
    <property type="entry name" value="RhoGEF"/>
    <property type="match status" value="1"/>
</dbReference>
<dbReference type="InterPro" id="IPR026817">
    <property type="entry name" value="Ect2"/>
</dbReference>
<dbReference type="GO" id="GO:2000431">
    <property type="term" value="P:regulation of cytokinesis, actomyosin contractile ring assembly"/>
    <property type="evidence" value="ECO:0007669"/>
    <property type="project" value="InterPro"/>
</dbReference>
<evidence type="ECO:0000259" key="1">
    <source>
        <dbReference type="PROSITE" id="PS50010"/>
    </source>
</evidence>
<dbReference type="GO" id="GO:0005938">
    <property type="term" value="C:cell cortex"/>
    <property type="evidence" value="ECO:0007669"/>
    <property type="project" value="TreeGrafter"/>
</dbReference>